<dbReference type="PANTHER" id="PTHR48049:SF65">
    <property type="entry name" value="ANTHOCYANIDIN 3-O-GLUCOSYLTRANSFERASE"/>
    <property type="match status" value="1"/>
</dbReference>
<dbReference type="AlphaFoldDB" id="A0A0D9WMU0"/>
<dbReference type="SUPFAM" id="SSF53756">
    <property type="entry name" value="UDP-Glycosyltransferase/glycogen phosphorylase"/>
    <property type="match status" value="1"/>
</dbReference>
<dbReference type="eggNOG" id="KOG1192">
    <property type="taxonomic scope" value="Eukaryota"/>
</dbReference>
<protein>
    <recommendedName>
        <fullName evidence="5">Glycosyltransferase</fullName>
    </recommendedName>
</protein>
<dbReference type="Proteomes" id="UP000032180">
    <property type="component" value="Chromosome 6"/>
</dbReference>
<keyword evidence="4" id="KW-1185">Reference proteome</keyword>
<evidence type="ECO:0000256" key="1">
    <source>
        <dbReference type="ARBA" id="ARBA00022679"/>
    </source>
</evidence>
<keyword evidence="1" id="KW-0808">Transferase</keyword>
<dbReference type="PANTHER" id="PTHR48049">
    <property type="entry name" value="GLYCOSYLTRANSFERASE"/>
    <property type="match status" value="1"/>
</dbReference>
<accession>A0A0D9WMU0</accession>
<reference evidence="3 4" key="1">
    <citation type="submission" date="2012-08" db="EMBL/GenBank/DDBJ databases">
        <title>Oryza genome evolution.</title>
        <authorList>
            <person name="Wing R.A."/>
        </authorList>
    </citation>
    <scope>NUCLEOTIDE SEQUENCE</scope>
</reference>
<feature type="signal peptide" evidence="2">
    <location>
        <begin position="1"/>
        <end position="30"/>
    </location>
</feature>
<dbReference type="STRING" id="77586.A0A0D9WMU0"/>
<organism evidence="3 4">
    <name type="scientific">Leersia perrieri</name>
    <dbReference type="NCBI Taxonomy" id="77586"/>
    <lineage>
        <taxon>Eukaryota</taxon>
        <taxon>Viridiplantae</taxon>
        <taxon>Streptophyta</taxon>
        <taxon>Embryophyta</taxon>
        <taxon>Tracheophyta</taxon>
        <taxon>Spermatophyta</taxon>
        <taxon>Magnoliopsida</taxon>
        <taxon>Liliopsida</taxon>
        <taxon>Poales</taxon>
        <taxon>Poaceae</taxon>
        <taxon>BOP clade</taxon>
        <taxon>Oryzoideae</taxon>
        <taxon>Oryzeae</taxon>
        <taxon>Oryzinae</taxon>
        <taxon>Leersia</taxon>
    </lineage>
</organism>
<sequence>MSPPHVAVVAFPVASHATVLLSLAHALAAAAPTATVSLLSTHDALVRLRKPSTATFPSNLRFVEIDDGLPPPPSTDGNGETAELPVPRRIELFMAAAENGGLKDGLDLAARDGRKVSCVVGDAFVWMAADVAAAAGVPWVAVWPSSASALLAHLYTDELRDEFRDHPASRGDELLTSYAGLGSYRVKDLPEGVVTGDMEFVVSLLVYRMAQRLRRGHAVAVAVNTFPGLDPPDVIAALAAVIPNSLPIGPFHLLPGVGNDKVNDDDAHGCLAWLDRHAPRTVAYVAFGTVATPPPDELIELALGLESTGAPFLWSLRKESWPHLPPGFLDRTTKGDTGLVVTWAPQVGVLRHEATGAFVTHGGWASAMEAACDGGGVPMACRPFFGDHGMNARRVAHVLGCGTVFEGRMTRGAVADAVVGMLRGEEGRRMRARAAEVKAKMAEALQHGGDGTSSFDELVKIVLAC</sequence>
<evidence type="ECO:0000313" key="3">
    <source>
        <dbReference type="EnsemblPlants" id="LPERR06G05460.1"/>
    </source>
</evidence>
<evidence type="ECO:0000313" key="4">
    <source>
        <dbReference type="Proteomes" id="UP000032180"/>
    </source>
</evidence>
<dbReference type="EnsemblPlants" id="LPERR06G05460.1">
    <property type="protein sequence ID" value="LPERR06G05460.1"/>
    <property type="gene ID" value="LPERR06G05460"/>
</dbReference>
<feature type="chain" id="PRO_5002348867" description="Glycosyltransferase" evidence="2">
    <location>
        <begin position="31"/>
        <end position="465"/>
    </location>
</feature>
<reference evidence="3" key="3">
    <citation type="submission" date="2015-04" db="UniProtKB">
        <authorList>
            <consortium name="EnsemblPlants"/>
        </authorList>
    </citation>
    <scope>IDENTIFICATION</scope>
</reference>
<name>A0A0D9WMU0_9ORYZ</name>
<dbReference type="Gene3D" id="3.40.50.2000">
    <property type="entry name" value="Glycogen Phosphorylase B"/>
    <property type="match status" value="2"/>
</dbReference>
<keyword evidence="2" id="KW-0732">Signal</keyword>
<dbReference type="Gramene" id="LPERR06G05460.1">
    <property type="protein sequence ID" value="LPERR06G05460.1"/>
    <property type="gene ID" value="LPERR06G05460"/>
</dbReference>
<dbReference type="HOGENOM" id="CLU_001724_0_2_1"/>
<dbReference type="Pfam" id="PF00201">
    <property type="entry name" value="UDPGT"/>
    <property type="match status" value="1"/>
</dbReference>
<proteinExistence type="predicted"/>
<reference evidence="4" key="2">
    <citation type="submission" date="2013-12" db="EMBL/GenBank/DDBJ databases">
        <authorList>
            <person name="Yu Y."/>
            <person name="Lee S."/>
            <person name="de Baynast K."/>
            <person name="Wissotski M."/>
            <person name="Liu L."/>
            <person name="Talag J."/>
            <person name="Goicoechea J."/>
            <person name="Angelova A."/>
            <person name="Jetty R."/>
            <person name="Kudrna D."/>
            <person name="Golser W."/>
            <person name="Rivera L."/>
            <person name="Zhang J."/>
            <person name="Wing R."/>
        </authorList>
    </citation>
    <scope>NUCLEOTIDE SEQUENCE</scope>
</reference>
<dbReference type="InterPro" id="IPR002213">
    <property type="entry name" value="UDP_glucos_trans"/>
</dbReference>
<evidence type="ECO:0008006" key="5">
    <source>
        <dbReference type="Google" id="ProtNLM"/>
    </source>
</evidence>
<dbReference type="CDD" id="cd03784">
    <property type="entry name" value="GT1_Gtf-like"/>
    <property type="match status" value="1"/>
</dbReference>
<dbReference type="GO" id="GO:0035251">
    <property type="term" value="F:UDP-glucosyltransferase activity"/>
    <property type="evidence" value="ECO:0007669"/>
    <property type="project" value="InterPro"/>
</dbReference>
<evidence type="ECO:0000256" key="2">
    <source>
        <dbReference type="SAM" id="SignalP"/>
    </source>
</evidence>
<dbReference type="InterPro" id="IPR050481">
    <property type="entry name" value="UDP-glycosyltransf_plant"/>
</dbReference>